<dbReference type="InterPro" id="IPR001789">
    <property type="entry name" value="Sig_transdc_resp-reg_receiver"/>
</dbReference>
<evidence type="ECO:0000313" key="4">
    <source>
        <dbReference type="EMBL" id="MDQ8207409.1"/>
    </source>
</evidence>
<evidence type="ECO:0000313" key="5">
    <source>
        <dbReference type="Proteomes" id="UP001225316"/>
    </source>
</evidence>
<evidence type="ECO:0000256" key="1">
    <source>
        <dbReference type="ARBA" id="ARBA00023125"/>
    </source>
</evidence>
<dbReference type="SUPFAM" id="SSF52172">
    <property type="entry name" value="CheY-like"/>
    <property type="match status" value="1"/>
</dbReference>
<gene>
    <name evidence="4" type="ORF">QEH52_07810</name>
</gene>
<keyword evidence="1" id="KW-0238">DNA-binding</keyword>
<accession>A0ABU1ATC3</accession>
<dbReference type="PANTHER" id="PTHR43214">
    <property type="entry name" value="TWO-COMPONENT RESPONSE REGULATOR"/>
    <property type="match status" value="1"/>
</dbReference>
<feature type="domain" description="Response regulatory" evidence="3">
    <location>
        <begin position="3"/>
        <end position="120"/>
    </location>
</feature>
<dbReference type="InterPro" id="IPR011006">
    <property type="entry name" value="CheY-like_superfamily"/>
</dbReference>
<keyword evidence="5" id="KW-1185">Reference proteome</keyword>
<dbReference type="Proteomes" id="UP001225316">
    <property type="component" value="Unassembled WGS sequence"/>
</dbReference>
<dbReference type="InterPro" id="IPR039420">
    <property type="entry name" value="WalR-like"/>
</dbReference>
<organism evidence="4 5">
    <name type="scientific">Thalassobacterium maritimum</name>
    <dbReference type="NCBI Taxonomy" id="3041265"/>
    <lineage>
        <taxon>Bacteria</taxon>
        <taxon>Pseudomonadati</taxon>
        <taxon>Verrucomicrobiota</taxon>
        <taxon>Opitutia</taxon>
        <taxon>Puniceicoccales</taxon>
        <taxon>Coraliomargaritaceae</taxon>
        <taxon>Thalassobacterium</taxon>
    </lineage>
</organism>
<name>A0ABU1ATC3_9BACT</name>
<dbReference type="SMART" id="SM00448">
    <property type="entry name" value="REC"/>
    <property type="match status" value="1"/>
</dbReference>
<dbReference type="Gene3D" id="3.40.50.2300">
    <property type="match status" value="1"/>
</dbReference>
<keyword evidence="2" id="KW-0597">Phosphoprotein</keyword>
<dbReference type="EMBL" id="JARXHW010000014">
    <property type="protein sequence ID" value="MDQ8207409.1"/>
    <property type="molecule type" value="Genomic_DNA"/>
</dbReference>
<sequence>MKTVYIIEDEEILRDLLSTFIATTYPDLELLGMTGDGGEGIEKCIELAPDLVIVDIQLPEVNGLEILHRLKSNFPKIKILIFSGKTTYQSVKIAVNGKADGFINKISGIEELEQAINAVSKGEEFFSPDIRDEVARIRAEPPGRSRPPFAR</sequence>
<dbReference type="PROSITE" id="PS50110">
    <property type="entry name" value="RESPONSE_REGULATORY"/>
    <property type="match status" value="1"/>
</dbReference>
<evidence type="ECO:0000256" key="2">
    <source>
        <dbReference type="PROSITE-ProRule" id="PRU00169"/>
    </source>
</evidence>
<comment type="caution">
    <text evidence="4">The sequence shown here is derived from an EMBL/GenBank/DDBJ whole genome shotgun (WGS) entry which is preliminary data.</text>
</comment>
<dbReference type="CDD" id="cd17535">
    <property type="entry name" value="REC_NarL-like"/>
    <property type="match status" value="1"/>
</dbReference>
<feature type="modified residue" description="4-aspartylphosphate" evidence="2">
    <location>
        <position position="55"/>
    </location>
</feature>
<dbReference type="PANTHER" id="PTHR43214:SF43">
    <property type="entry name" value="TWO-COMPONENT RESPONSE REGULATOR"/>
    <property type="match status" value="1"/>
</dbReference>
<proteinExistence type="predicted"/>
<protein>
    <submittedName>
        <fullName evidence="4">Response regulator transcription factor</fullName>
    </submittedName>
</protein>
<dbReference type="Pfam" id="PF00072">
    <property type="entry name" value="Response_reg"/>
    <property type="match status" value="1"/>
</dbReference>
<reference evidence="4 5" key="1">
    <citation type="submission" date="2023-04" db="EMBL/GenBank/DDBJ databases">
        <title>A novel bacteria isolated from coastal sediment.</title>
        <authorList>
            <person name="Liu X.-J."/>
            <person name="Du Z.-J."/>
        </authorList>
    </citation>
    <scope>NUCLEOTIDE SEQUENCE [LARGE SCALE GENOMIC DNA]</scope>
    <source>
        <strain evidence="4 5">SDUM461003</strain>
    </source>
</reference>
<evidence type="ECO:0000259" key="3">
    <source>
        <dbReference type="PROSITE" id="PS50110"/>
    </source>
</evidence>
<dbReference type="InterPro" id="IPR058245">
    <property type="entry name" value="NreC/VraR/RcsB-like_REC"/>
</dbReference>